<proteinExistence type="predicted"/>
<name>A0A9N8HDD9_9STRA</name>
<feature type="chain" id="PRO_5040515855" evidence="1">
    <location>
        <begin position="22"/>
        <end position="247"/>
    </location>
</feature>
<gene>
    <name evidence="2" type="ORF">SEMRO_356_G125290.1</name>
</gene>
<reference evidence="2" key="1">
    <citation type="submission" date="2020-06" db="EMBL/GenBank/DDBJ databases">
        <authorList>
            <consortium name="Plant Systems Biology data submission"/>
        </authorList>
    </citation>
    <scope>NUCLEOTIDE SEQUENCE</scope>
    <source>
        <strain evidence="2">D6</strain>
    </source>
</reference>
<dbReference type="Proteomes" id="UP001153069">
    <property type="component" value="Unassembled WGS sequence"/>
</dbReference>
<dbReference type="AlphaFoldDB" id="A0A9N8HDD9"/>
<dbReference type="EMBL" id="CAICTM010000355">
    <property type="protein sequence ID" value="CAB9508677.1"/>
    <property type="molecule type" value="Genomic_DNA"/>
</dbReference>
<organism evidence="2 3">
    <name type="scientific">Seminavis robusta</name>
    <dbReference type="NCBI Taxonomy" id="568900"/>
    <lineage>
        <taxon>Eukaryota</taxon>
        <taxon>Sar</taxon>
        <taxon>Stramenopiles</taxon>
        <taxon>Ochrophyta</taxon>
        <taxon>Bacillariophyta</taxon>
        <taxon>Bacillariophyceae</taxon>
        <taxon>Bacillariophycidae</taxon>
        <taxon>Naviculales</taxon>
        <taxon>Naviculaceae</taxon>
        <taxon>Seminavis</taxon>
    </lineage>
</organism>
<keyword evidence="3" id="KW-1185">Reference proteome</keyword>
<evidence type="ECO:0000313" key="2">
    <source>
        <dbReference type="EMBL" id="CAB9508677.1"/>
    </source>
</evidence>
<accession>A0A9N8HDD9</accession>
<evidence type="ECO:0000256" key="1">
    <source>
        <dbReference type="SAM" id="SignalP"/>
    </source>
</evidence>
<protein>
    <submittedName>
        <fullName evidence="2">Uncharacterized protein</fullName>
    </submittedName>
</protein>
<sequence length="247" mass="27798">MKLTTTFALLITTAHFAPSLATQKPKHSLRGSNPKNQQNQDLTVVYPECYETNPSSSVLAGAFDSDIEAYRYCKYECRNDVSVCLDWMSAYPMPVYPECDETNPSGDVLAGVFDSASEAYNYCIGECRKDDAICQVWQDNYPETRKLSVVYPECYETNPSSSVLAGAFDSDIEAYRYCKYECRNDVSVCLDWMSAYPMPVYPECDETNPSGDVLAGVFDSASEAYNYCIGECRKHDAICQVWQDNYP</sequence>
<comment type="caution">
    <text evidence="2">The sequence shown here is derived from an EMBL/GenBank/DDBJ whole genome shotgun (WGS) entry which is preliminary data.</text>
</comment>
<keyword evidence="1" id="KW-0732">Signal</keyword>
<feature type="signal peptide" evidence="1">
    <location>
        <begin position="1"/>
        <end position="21"/>
    </location>
</feature>
<evidence type="ECO:0000313" key="3">
    <source>
        <dbReference type="Proteomes" id="UP001153069"/>
    </source>
</evidence>